<sequence>MPLILVAALLVTNVTACASGGGGGGGGGDADGGPTTVDSGPREDGGTTRRDASTGTCGEGQHACGGGCIDDLPNEPANGCRLGCGEACPAPPGMGTTICNAAGGCDFECTPPFHRDGDACVCVARTCEEMGAMCGAPDDGCGTPLDCGTCGAGGSCIDGRCACAPDASEPNESHTTVSSRGTYADSDDPDFAITMVNLDDDRDEDWFRYEITDSNTDNAVITVTLDDIPAGSDYRLAAYYDCGSDPDLTTCTAGTADNMVGRGCTSDAAGTASETVTLDTDCDRFLSSNDSGALFVRVTSSTFGGSCENYSVQIRVR</sequence>
<feature type="compositionally biased region" description="Gly residues" evidence="1">
    <location>
        <begin position="21"/>
        <end position="31"/>
    </location>
</feature>
<dbReference type="EMBL" id="CP011125">
    <property type="protein sequence ID" value="AKF06355.1"/>
    <property type="molecule type" value="Genomic_DNA"/>
</dbReference>
<evidence type="ECO:0000256" key="1">
    <source>
        <dbReference type="SAM" id="MobiDB-lite"/>
    </source>
</evidence>
<evidence type="ECO:0000313" key="3">
    <source>
        <dbReference type="EMBL" id="AKF06355.1"/>
    </source>
</evidence>
<proteinExistence type="predicted"/>
<accession>A0A0F6W3C0</accession>
<evidence type="ECO:0000256" key="2">
    <source>
        <dbReference type="SAM" id="SignalP"/>
    </source>
</evidence>
<dbReference type="AlphaFoldDB" id="A0A0F6W3C0"/>
<protein>
    <recommendedName>
        <fullName evidence="5">Tryptophan synthase alpha chain</fullName>
    </recommendedName>
</protein>
<feature type="compositionally biased region" description="Basic and acidic residues" evidence="1">
    <location>
        <begin position="40"/>
        <end position="52"/>
    </location>
</feature>
<reference evidence="3 4" key="1">
    <citation type="submission" date="2015-03" db="EMBL/GenBank/DDBJ databases">
        <title>Genome assembly of Sandaracinus amylolyticus DSM 53668.</title>
        <authorList>
            <person name="Sharma G."/>
            <person name="Subramanian S."/>
        </authorList>
    </citation>
    <scope>NUCLEOTIDE SEQUENCE [LARGE SCALE GENOMIC DNA]</scope>
    <source>
        <strain evidence="3 4">DSM 53668</strain>
    </source>
</reference>
<dbReference type="STRING" id="927083.DB32_003504"/>
<gene>
    <name evidence="3" type="ORF">DB32_003504</name>
</gene>
<organism evidence="3 4">
    <name type="scientific">Sandaracinus amylolyticus</name>
    <dbReference type="NCBI Taxonomy" id="927083"/>
    <lineage>
        <taxon>Bacteria</taxon>
        <taxon>Pseudomonadati</taxon>
        <taxon>Myxococcota</taxon>
        <taxon>Polyangia</taxon>
        <taxon>Polyangiales</taxon>
        <taxon>Sandaracinaceae</taxon>
        <taxon>Sandaracinus</taxon>
    </lineage>
</organism>
<keyword evidence="2" id="KW-0732">Signal</keyword>
<dbReference type="Proteomes" id="UP000034883">
    <property type="component" value="Chromosome"/>
</dbReference>
<evidence type="ECO:0008006" key="5">
    <source>
        <dbReference type="Google" id="ProtNLM"/>
    </source>
</evidence>
<feature type="region of interest" description="Disordered" evidence="1">
    <location>
        <begin position="21"/>
        <end position="58"/>
    </location>
</feature>
<evidence type="ECO:0000313" key="4">
    <source>
        <dbReference type="Proteomes" id="UP000034883"/>
    </source>
</evidence>
<keyword evidence="4" id="KW-1185">Reference proteome</keyword>
<feature type="chain" id="PRO_5002511838" description="Tryptophan synthase alpha chain" evidence="2">
    <location>
        <begin position="19"/>
        <end position="317"/>
    </location>
</feature>
<name>A0A0F6W3C0_9BACT</name>
<dbReference type="KEGG" id="samy:DB32_003504"/>
<feature type="signal peptide" evidence="2">
    <location>
        <begin position="1"/>
        <end position="18"/>
    </location>
</feature>